<evidence type="ECO:0000259" key="1">
    <source>
        <dbReference type="Pfam" id="PF04149"/>
    </source>
</evidence>
<evidence type="ECO:0000313" key="2">
    <source>
        <dbReference type="EMBL" id="UWZ37527.1"/>
    </source>
</evidence>
<accession>A0ABY5Z9N3</accession>
<evidence type="ECO:0000313" key="3">
    <source>
        <dbReference type="Proteomes" id="UP001058271"/>
    </source>
</evidence>
<gene>
    <name evidence="2" type="ORF">Drose_04380</name>
</gene>
<dbReference type="EMBL" id="CP073721">
    <property type="protein sequence ID" value="UWZ37527.1"/>
    <property type="molecule type" value="Genomic_DNA"/>
</dbReference>
<organism evidence="2 3">
    <name type="scientific">Dactylosporangium roseum</name>
    <dbReference type="NCBI Taxonomy" id="47989"/>
    <lineage>
        <taxon>Bacteria</taxon>
        <taxon>Bacillati</taxon>
        <taxon>Actinomycetota</taxon>
        <taxon>Actinomycetes</taxon>
        <taxon>Micromonosporales</taxon>
        <taxon>Micromonosporaceae</taxon>
        <taxon>Dactylosporangium</taxon>
    </lineage>
</organism>
<protein>
    <submittedName>
        <fullName evidence="2">DUF397 domain-containing protein</fullName>
    </submittedName>
</protein>
<proteinExistence type="predicted"/>
<sequence length="60" mass="6422">MLTPNQPTISTRCASSACVQVTLTDKVTVRDTKDGGDRVTFDVEAFAAFVAAVKRGRFDG</sequence>
<dbReference type="RefSeq" id="WP_260726884.1">
    <property type="nucleotide sequence ID" value="NZ_BAAABS010000070.1"/>
</dbReference>
<reference evidence="2" key="1">
    <citation type="submission" date="2021-04" db="EMBL/GenBank/DDBJ databases">
        <title>Biosynthetic gene clusters of Dactylosporangioum roseum.</title>
        <authorList>
            <person name="Hartkoorn R.C."/>
            <person name="Beaudoing E."/>
            <person name="Hot D."/>
            <person name="Moureu S."/>
        </authorList>
    </citation>
    <scope>NUCLEOTIDE SEQUENCE</scope>
    <source>
        <strain evidence="2">NRRL B-16295</strain>
    </source>
</reference>
<keyword evidence="3" id="KW-1185">Reference proteome</keyword>
<dbReference type="InterPro" id="IPR007278">
    <property type="entry name" value="DUF397"/>
</dbReference>
<feature type="domain" description="DUF397" evidence="1">
    <location>
        <begin position="10"/>
        <end position="54"/>
    </location>
</feature>
<dbReference type="Proteomes" id="UP001058271">
    <property type="component" value="Chromosome"/>
</dbReference>
<name>A0ABY5Z9N3_9ACTN</name>
<dbReference type="Pfam" id="PF04149">
    <property type="entry name" value="DUF397"/>
    <property type="match status" value="1"/>
</dbReference>